<dbReference type="PANTHER" id="PTHR23088:SF50">
    <property type="entry name" value="HYDROLASE YHCX"/>
    <property type="match status" value="1"/>
</dbReference>
<dbReference type="InterPro" id="IPR003010">
    <property type="entry name" value="C-N_Hydrolase"/>
</dbReference>
<keyword evidence="2" id="KW-0808">Transferase</keyword>
<evidence type="ECO:0000313" key="3">
    <source>
        <dbReference type="Proteomes" id="UP000197032"/>
    </source>
</evidence>
<gene>
    <name evidence="2" type="ORF">KKC1_09580</name>
</gene>
<dbReference type="SUPFAM" id="SSF56317">
    <property type="entry name" value="Carbon-nitrogen hydrolase"/>
    <property type="match status" value="1"/>
</dbReference>
<feature type="domain" description="CN hydrolase" evidence="1">
    <location>
        <begin position="53"/>
        <end position="328"/>
    </location>
</feature>
<dbReference type="EMBL" id="BDGJ01000033">
    <property type="protein sequence ID" value="GAW91798.1"/>
    <property type="molecule type" value="Genomic_DNA"/>
</dbReference>
<accession>A0A1Z5HQT3</accession>
<dbReference type="OrthoDB" id="9811121at2"/>
<comment type="caution">
    <text evidence="2">The sequence shown here is derived from an EMBL/GenBank/DDBJ whole genome shotgun (WGS) entry which is preliminary data.</text>
</comment>
<dbReference type="PANTHER" id="PTHR23088">
    <property type="entry name" value="NITRILASE-RELATED"/>
    <property type="match status" value="1"/>
</dbReference>
<evidence type="ECO:0000259" key="1">
    <source>
        <dbReference type="PROSITE" id="PS50263"/>
    </source>
</evidence>
<dbReference type="Proteomes" id="UP000197032">
    <property type="component" value="Unassembled WGS sequence"/>
</dbReference>
<sequence>MLRRILAGLQEKAFLGYLLWKTRPALIRQYLDRLDKKKTKKPIRPATTGDRKVRVAAVQVELRLVEDVREYVKIMYKMVEEAWQQGAQLVAFPEDITLPLIGMLPGINDLSSRGALNEAVETLAGPGVKVADIFNYLSPVTRQVYHTTFSELARRFGAYLMGGSMVVGTAEGKVVNQAWLFNPEGEAVGKQEKAHLLPLEAQWGLSCGDSLRVYSTEVGNVAFPICMDATYFETFRIVAFKGAEIVIIPSANPEEYNFWKALRGIWPRVQESQVYGISSCLVGSIFGYTLTGRSGIFAPIALTPNRDGILAQVEHPDKPGVVVADLDLEALKEERLRHPRLDSINRELCARYLPALYDYFSC</sequence>
<dbReference type="Pfam" id="PF00795">
    <property type="entry name" value="CN_hydrolase"/>
    <property type="match status" value="1"/>
</dbReference>
<name>A0A1Z5HQT3_9FIRM</name>
<dbReference type="GO" id="GO:0016746">
    <property type="term" value="F:acyltransferase activity"/>
    <property type="evidence" value="ECO:0007669"/>
    <property type="project" value="UniProtKB-KW"/>
</dbReference>
<dbReference type="PROSITE" id="PS50263">
    <property type="entry name" value="CN_HYDROLASE"/>
    <property type="match status" value="1"/>
</dbReference>
<keyword evidence="2" id="KW-0449">Lipoprotein</keyword>
<organism evidence="2 3">
    <name type="scientific">Calderihabitans maritimus</name>
    <dbReference type="NCBI Taxonomy" id="1246530"/>
    <lineage>
        <taxon>Bacteria</taxon>
        <taxon>Bacillati</taxon>
        <taxon>Bacillota</taxon>
        <taxon>Clostridia</taxon>
        <taxon>Neomoorellales</taxon>
        <taxon>Calderihabitantaceae</taxon>
        <taxon>Calderihabitans</taxon>
    </lineage>
</organism>
<reference evidence="3" key="1">
    <citation type="journal article" date="2017" name="Appl. Environ. Microbiol.">
        <title>Genomic analysis of Calderihabitans maritimus KKC1, a thermophilic hydrogenogenic carboxydotrophic bacterium isolated from marine sediment.</title>
        <authorList>
            <person name="Omae K."/>
            <person name="Yoneda Y."/>
            <person name="Fukuyama Y."/>
            <person name="Yoshida T."/>
            <person name="Sako Y."/>
        </authorList>
    </citation>
    <scope>NUCLEOTIDE SEQUENCE [LARGE SCALE GENOMIC DNA]</scope>
    <source>
        <strain evidence="3">KKC1</strain>
    </source>
</reference>
<keyword evidence="2" id="KW-0012">Acyltransferase</keyword>
<dbReference type="AlphaFoldDB" id="A0A1Z5HQT3"/>
<dbReference type="Gene3D" id="3.60.110.10">
    <property type="entry name" value="Carbon-nitrogen hydrolase"/>
    <property type="match status" value="1"/>
</dbReference>
<evidence type="ECO:0000313" key="2">
    <source>
        <dbReference type="EMBL" id="GAW91798.1"/>
    </source>
</evidence>
<protein>
    <submittedName>
        <fullName evidence="2">Nitrilase/cyanide hydratase and apolipoprotein N-acyltransferase</fullName>
    </submittedName>
</protein>
<dbReference type="RefSeq" id="WP_088553280.1">
    <property type="nucleotide sequence ID" value="NZ_BDGJ01000033.1"/>
</dbReference>
<proteinExistence type="predicted"/>
<keyword evidence="3" id="KW-1185">Reference proteome</keyword>
<dbReference type="InterPro" id="IPR036526">
    <property type="entry name" value="C-N_Hydrolase_sf"/>
</dbReference>